<evidence type="ECO:0000313" key="1">
    <source>
        <dbReference type="EMBL" id="KAI3795356.1"/>
    </source>
</evidence>
<comment type="caution">
    <text evidence="1">The sequence shown here is derived from an EMBL/GenBank/DDBJ whole genome shotgun (WGS) entry which is preliminary data.</text>
</comment>
<accession>A0ACB9HJA7</accession>
<proteinExistence type="predicted"/>
<name>A0ACB9HJA7_9ASTR</name>
<organism evidence="1 2">
    <name type="scientific">Smallanthus sonchifolius</name>
    <dbReference type="NCBI Taxonomy" id="185202"/>
    <lineage>
        <taxon>Eukaryota</taxon>
        <taxon>Viridiplantae</taxon>
        <taxon>Streptophyta</taxon>
        <taxon>Embryophyta</taxon>
        <taxon>Tracheophyta</taxon>
        <taxon>Spermatophyta</taxon>
        <taxon>Magnoliopsida</taxon>
        <taxon>eudicotyledons</taxon>
        <taxon>Gunneridae</taxon>
        <taxon>Pentapetalae</taxon>
        <taxon>asterids</taxon>
        <taxon>campanulids</taxon>
        <taxon>Asterales</taxon>
        <taxon>Asteraceae</taxon>
        <taxon>Asteroideae</taxon>
        <taxon>Heliantheae alliance</taxon>
        <taxon>Millerieae</taxon>
        <taxon>Smallanthus</taxon>
    </lineage>
</organism>
<dbReference type="Proteomes" id="UP001056120">
    <property type="component" value="Linkage Group LG12"/>
</dbReference>
<sequence>MNTQNETDAMLRGQAQILQYIYGALDGMAIRCCVELRIADIINTHGRPTTLSEISTAIGSPSINVDGLERLMKFLVHRKFNRVFNEVMACSAKITTDVIVSYYKDGFLGSKGTVVDVGGGIGTAISEIVKAYPHLKGINL</sequence>
<keyword evidence="2" id="KW-1185">Reference proteome</keyword>
<protein>
    <submittedName>
        <fullName evidence="1">Uncharacterized protein</fullName>
    </submittedName>
</protein>
<gene>
    <name evidence="1" type="ORF">L1987_38008</name>
</gene>
<reference evidence="1 2" key="2">
    <citation type="journal article" date="2022" name="Mol. Ecol. Resour.">
        <title>The genomes of chicory, endive, great burdock and yacon provide insights into Asteraceae paleo-polyploidization history and plant inulin production.</title>
        <authorList>
            <person name="Fan W."/>
            <person name="Wang S."/>
            <person name="Wang H."/>
            <person name="Wang A."/>
            <person name="Jiang F."/>
            <person name="Liu H."/>
            <person name="Zhao H."/>
            <person name="Xu D."/>
            <person name="Zhang Y."/>
        </authorList>
    </citation>
    <scope>NUCLEOTIDE SEQUENCE [LARGE SCALE GENOMIC DNA]</scope>
    <source>
        <strain evidence="2">cv. Yunnan</strain>
        <tissue evidence="1">Leaves</tissue>
    </source>
</reference>
<dbReference type="EMBL" id="CM042029">
    <property type="protein sequence ID" value="KAI3795356.1"/>
    <property type="molecule type" value="Genomic_DNA"/>
</dbReference>
<evidence type="ECO:0000313" key="2">
    <source>
        <dbReference type="Proteomes" id="UP001056120"/>
    </source>
</evidence>
<reference evidence="2" key="1">
    <citation type="journal article" date="2022" name="Mol. Ecol. Resour.">
        <title>The genomes of chicory, endive, great burdock and yacon provide insights into Asteraceae palaeo-polyploidization history and plant inulin production.</title>
        <authorList>
            <person name="Fan W."/>
            <person name="Wang S."/>
            <person name="Wang H."/>
            <person name="Wang A."/>
            <person name="Jiang F."/>
            <person name="Liu H."/>
            <person name="Zhao H."/>
            <person name="Xu D."/>
            <person name="Zhang Y."/>
        </authorList>
    </citation>
    <scope>NUCLEOTIDE SEQUENCE [LARGE SCALE GENOMIC DNA]</scope>
    <source>
        <strain evidence="2">cv. Yunnan</strain>
    </source>
</reference>